<evidence type="ECO:0000259" key="4">
    <source>
        <dbReference type="PROSITE" id="PS50893"/>
    </source>
</evidence>
<dbReference type="OrthoDB" id="9806726at2"/>
<proteinExistence type="predicted"/>
<dbReference type="Proteomes" id="UP000095594">
    <property type="component" value="Unassembled WGS sequence"/>
</dbReference>
<keyword evidence="1" id="KW-0813">Transport</keyword>
<dbReference type="InterPro" id="IPR017871">
    <property type="entry name" value="ABC_transporter-like_CS"/>
</dbReference>
<dbReference type="SUPFAM" id="SSF52540">
    <property type="entry name" value="P-loop containing nucleoside triphosphate hydrolases"/>
    <property type="match status" value="1"/>
</dbReference>
<keyword evidence="2" id="KW-0547">Nucleotide-binding</keyword>
<evidence type="ECO:0000313" key="6">
    <source>
        <dbReference type="Proteomes" id="UP000095594"/>
    </source>
</evidence>
<reference evidence="5 6" key="1">
    <citation type="submission" date="2015-09" db="EMBL/GenBank/DDBJ databases">
        <authorList>
            <consortium name="Pathogen Informatics"/>
        </authorList>
    </citation>
    <scope>NUCLEOTIDE SEQUENCE [LARGE SCALE GENOMIC DNA]</scope>
    <source>
        <strain evidence="5 6">2789STDY5834856</strain>
    </source>
</reference>
<dbReference type="InterPro" id="IPR027417">
    <property type="entry name" value="P-loop_NTPase"/>
</dbReference>
<evidence type="ECO:0000256" key="3">
    <source>
        <dbReference type="ARBA" id="ARBA00022840"/>
    </source>
</evidence>
<dbReference type="SMART" id="SM00382">
    <property type="entry name" value="AAA"/>
    <property type="match status" value="1"/>
</dbReference>
<dbReference type="Pfam" id="PF00005">
    <property type="entry name" value="ABC_tran"/>
    <property type="match status" value="1"/>
</dbReference>
<feature type="domain" description="ABC transporter" evidence="4">
    <location>
        <begin position="18"/>
        <end position="249"/>
    </location>
</feature>
<dbReference type="GO" id="GO:0016887">
    <property type="term" value="F:ATP hydrolysis activity"/>
    <property type="evidence" value="ECO:0007669"/>
    <property type="project" value="InterPro"/>
</dbReference>
<dbReference type="RefSeq" id="WP_055267211.1">
    <property type="nucleotide sequence ID" value="NZ_CABIXQ010000019.1"/>
</dbReference>
<dbReference type="EC" id="3.6.3.-" evidence="5"/>
<evidence type="ECO:0000256" key="1">
    <source>
        <dbReference type="ARBA" id="ARBA00022448"/>
    </source>
</evidence>
<dbReference type="AlphaFoldDB" id="A0A174J0I6"/>
<dbReference type="PROSITE" id="PS50893">
    <property type="entry name" value="ABC_TRANSPORTER_2"/>
    <property type="match status" value="1"/>
</dbReference>
<accession>A0A174J0I6</accession>
<dbReference type="InterPro" id="IPR003439">
    <property type="entry name" value="ABC_transporter-like_ATP-bd"/>
</dbReference>
<dbReference type="Gene3D" id="3.40.50.300">
    <property type="entry name" value="P-loop containing nucleotide triphosphate hydrolases"/>
    <property type="match status" value="1"/>
</dbReference>
<dbReference type="GO" id="GO:0005524">
    <property type="term" value="F:ATP binding"/>
    <property type="evidence" value="ECO:0007669"/>
    <property type="project" value="UniProtKB-KW"/>
</dbReference>
<gene>
    <name evidence="5" type="primary">znuC</name>
    <name evidence="5" type="ORF">ERS852471_02604</name>
</gene>
<name>A0A174J0I6_9CLOT</name>
<dbReference type="InterPro" id="IPR050153">
    <property type="entry name" value="Metal_Ion_Import_ABC"/>
</dbReference>
<keyword evidence="3" id="KW-0067">ATP-binding</keyword>
<dbReference type="PANTHER" id="PTHR42734">
    <property type="entry name" value="METAL TRANSPORT SYSTEM ATP-BINDING PROTEIN TM_0124-RELATED"/>
    <property type="match status" value="1"/>
</dbReference>
<evidence type="ECO:0000313" key="5">
    <source>
        <dbReference type="EMBL" id="CUO91776.1"/>
    </source>
</evidence>
<dbReference type="EMBL" id="CYZX01000019">
    <property type="protein sequence ID" value="CUO91776.1"/>
    <property type="molecule type" value="Genomic_DNA"/>
</dbReference>
<evidence type="ECO:0000256" key="2">
    <source>
        <dbReference type="ARBA" id="ARBA00022741"/>
    </source>
</evidence>
<protein>
    <submittedName>
        <fullName evidence="5">ATPase component of Mn/Zn ABC-type transporter</fullName>
        <ecNumber evidence="5">3.6.3.-</ecNumber>
    </submittedName>
</protein>
<keyword evidence="5" id="KW-0378">Hydrolase</keyword>
<dbReference type="PROSITE" id="PS00211">
    <property type="entry name" value="ABC_TRANSPORTER_1"/>
    <property type="match status" value="1"/>
</dbReference>
<sequence length="263" mass="28858">MENSNYTNNNKCSDFCCTKVENLSVTIGTNEILKNINLHFHCGELTSIIGPNGAGKSTLFKALLGEIKHTGKLTYVGTSSKGVSSPIIGYVPQYLNFDLSTPASVLDLFIACNSKVPVWLYSSKKYREKVSESLSRVKAEYLIDRKLGALSGGELQRVLLALALDPMPNILLLDEPVSGIDQNGLELFYDILMDVKSKYDLSIILVSHDLDLVAKYADKVVLLKGSVLCSGTPKEVFTNKTTSKIFGLSWYEEDDSKSKGGKK</sequence>
<dbReference type="InterPro" id="IPR003593">
    <property type="entry name" value="AAA+_ATPase"/>
</dbReference>
<organism evidence="5 6">
    <name type="scientific">Clostridium disporicum</name>
    <dbReference type="NCBI Taxonomy" id="84024"/>
    <lineage>
        <taxon>Bacteria</taxon>
        <taxon>Bacillati</taxon>
        <taxon>Bacillota</taxon>
        <taxon>Clostridia</taxon>
        <taxon>Eubacteriales</taxon>
        <taxon>Clostridiaceae</taxon>
        <taxon>Clostridium</taxon>
    </lineage>
</organism>